<feature type="compositionally biased region" description="Low complexity" evidence="6">
    <location>
        <begin position="57"/>
        <end position="70"/>
    </location>
</feature>
<evidence type="ECO:0000256" key="1">
    <source>
        <dbReference type="ARBA" id="ARBA00004240"/>
    </source>
</evidence>
<feature type="compositionally biased region" description="Basic and acidic residues" evidence="6">
    <location>
        <begin position="780"/>
        <end position="836"/>
    </location>
</feature>
<proteinExistence type="inferred from homology"/>
<feature type="domain" description="Sec16 Sec23-binding" evidence="7">
    <location>
        <begin position="1291"/>
        <end position="1532"/>
    </location>
</feature>
<dbReference type="GO" id="GO:0070973">
    <property type="term" value="P:protein localization to endoplasmic reticulum exit site"/>
    <property type="evidence" value="ECO:0007669"/>
    <property type="project" value="TreeGrafter"/>
</dbReference>
<feature type="compositionally biased region" description="Basic and acidic residues" evidence="6">
    <location>
        <begin position="925"/>
        <end position="937"/>
    </location>
</feature>
<evidence type="ECO:0000256" key="5">
    <source>
        <dbReference type="ARBA" id="ARBA00022892"/>
    </source>
</evidence>
<feature type="compositionally biased region" description="Basic and acidic residues" evidence="6">
    <location>
        <begin position="448"/>
        <end position="457"/>
    </location>
</feature>
<feature type="compositionally biased region" description="Polar residues" evidence="6">
    <location>
        <begin position="202"/>
        <end position="214"/>
    </location>
</feature>
<feature type="compositionally biased region" description="Polar residues" evidence="6">
    <location>
        <begin position="697"/>
        <end position="715"/>
    </location>
</feature>
<feature type="compositionally biased region" description="Low complexity" evidence="6">
    <location>
        <begin position="1656"/>
        <end position="1666"/>
    </location>
</feature>
<dbReference type="Gene3D" id="1.25.40.1030">
    <property type="match status" value="1"/>
</dbReference>
<dbReference type="Proteomes" id="UP000076858">
    <property type="component" value="Unassembled WGS sequence"/>
</dbReference>
<feature type="region of interest" description="Disordered" evidence="6">
    <location>
        <begin position="2047"/>
        <end position="2112"/>
    </location>
</feature>
<feature type="compositionally biased region" description="Low complexity" evidence="6">
    <location>
        <begin position="146"/>
        <end position="173"/>
    </location>
</feature>
<keyword evidence="4" id="KW-0256">Endoplasmic reticulum</keyword>
<feature type="compositionally biased region" description="Low complexity" evidence="6">
    <location>
        <begin position="1850"/>
        <end position="1860"/>
    </location>
</feature>
<comment type="caution">
    <text evidence="8">The sequence shown here is derived from an EMBL/GenBank/DDBJ whole genome shotgun (WGS) entry which is preliminary data.</text>
</comment>
<evidence type="ECO:0000256" key="6">
    <source>
        <dbReference type="SAM" id="MobiDB-lite"/>
    </source>
</evidence>
<dbReference type="EMBL" id="LRGB01000024">
    <property type="protein sequence ID" value="KZS21594.1"/>
    <property type="molecule type" value="Genomic_DNA"/>
</dbReference>
<evidence type="ECO:0000256" key="2">
    <source>
        <dbReference type="ARBA" id="ARBA00005927"/>
    </source>
</evidence>
<feature type="region of interest" description="Disordered" evidence="6">
    <location>
        <begin position="369"/>
        <end position="388"/>
    </location>
</feature>
<name>A0A162SSN7_9CRUS</name>
<feature type="compositionally biased region" description="Polar residues" evidence="6">
    <location>
        <begin position="1667"/>
        <end position="1682"/>
    </location>
</feature>
<dbReference type="GO" id="GO:0007030">
    <property type="term" value="P:Golgi organization"/>
    <property type="evidence" value="ECO:0007669"/>
    <property type="project" value="TreeGrafter"/>
</dbReference>
<dbReference type="PANTHER" id="PTHR13402">
    <property type="entry name" value="RGPR-RELATED"/>
    <property type="match status" value="1"/>
</dbReference>
<organism evidence="8 9">
    <name type="scientific">Daphnia magna</name>
    <dbReference type="NCBI Taxonomy" id="35525"/>
    <lineage>
        <taxon>Eukaryota</taxon>
        <taxon>Metazoa</taxon>
        <taxon>Ecdysozoa</taxon>
        <taxon>Arthropoda</taxon>
        <taxon>Crustacea</taxon>
        <taxon>Branchiopoda</taxon>
        <taxon>Diplostraca</taxon>
        <taxon>Cladocera</taxon>
        <taxon>Anomopoda</taxon>
        <taxon>Daphniidae</taxon>
        <taxon>Daphnia</taxon>
    </lineage>
</organism>
<evidence type="ECO:0000313" key="9">
    <source>
        <dbReference type="Proteomes" id="UP000076858"/>
    </source>
</evidence>
<keyword evidence="3" id="KW-0813">Transport</keyword>
<feature type="compositionally biased region" description="Basic and acidic residues" evidence="6">
    <location>
        <begin position="1741"/>
        <end position="1753"/>
    </location>
</feature>
<feature type="compositionally biased region" description="Polar residues" evidence="6">
    <location>
        <begin position="133"/>
        <end position="145"/>
    </location>
</feature>
<feature type="compositionally biased region" description="Low complexity" evidence="6">
    <location>
        <begin position="1876"/>
        <end position="1894"/>
    </location>
</feature>
<evidence type="ECO:0000259" key="7">
    <source>
        <dbReference type="Pfam" id="PF12931"/>
    </source>
</evidence>
<feature type="region of interest" description="Disordered" evidence="6">
    <location>
        <begin position="1562"/>
        <end position="1768"/>
    </location>
</feature>
<feature type="region of interest" description="Disordered" evidence="6">
    <location>
        <begin position="1"/>
        <end position="363"/>
    </location>
</feature>
<feature type="compositionally biased region" description="Basic and acidic residues" evidence="6">
    <location>
        <begin position="1861"/>
        <end position="1872"/>
    </location>
</feature>
<gene>
    <name evidence="8" type="ORF">APZ42_011545</name>
</gene>
<feature type="compositionally biased region" description="Polar residues" evidence="6">
    <location>
        <begin position="374"/>
        <end position="384"/>
    </location>
</feature>
<feature type="compositionally biased region" description="Polar residues" evidence="6">
    <location>
        <begin position="1707"/>
        <end position="1729"/>
    </location>
</feature>
<protein>
    <submittedName>
        <fullName evidence="8">Protein transport Sec16A-like protein</fullName>
    </submittedName>
</protein>
<evidence type="ECO:0000256" key="3">
    <source>
        <dbReference type="ARBA" id="ARBA00022448"/>
    </source>
</evidence>
<feature type="compositionally biased region" description="Basic and acidic residues" evidence="6">
    <location>
        <begin position="1916"/>
        <end position="1939"/>
    </location>
</feature>
<feature type="region of interest" description="Disordered" evidence="6">
    <location>
        <begin position="587"/>
        <end position="836"/>
    </location>
</feature>
<feature type="compositionally biased region" description="Polar residues" evidence="6">
    <location>
        <begin position="1800"/>
        <end position="1811"/>
    </location>
</feature>
<feature type="compositionally biased region" description="Low complexity" evidence="6">
    <location>
        <begin position="1965"/>
        <end position="1988"/>
    </location>
</feature>
<dbReference type="STRING" id="35525.A0A162SSN7"/>
<feature type="compositionally biased region" description="Low complexity" evidence="6">
    <location>
        <begin position="1601"/>
        <end position="1646"/>
    </location>
</feature>
<dbReference type="GO" id="GO:0016192">
    <property type="term" value="P:vesicle-mediated transport"/>
    <property type="evidence" value="ECO:0007669"/>
    <property type="project" value="UniProtKB-KW"/>
</dbReference>
<feature type="compositionally biased region" description="Basic and acidic residues" evidence="6">
    <location>
        <begin position="725"/>
        <end position="768"/>
    </location>
</feature>
<feature type="compositionally biased region" description="Basic and acidic residues" evidence="6">
    <location>
        <begin position="893"/>
        <end position="910"/>
    </location>
</feature>
<feature type="compositionally biased region" description="Low complexity" evidence="6">
    <location>
        <begin position="1683"/>
        <end position="1706"/>
    </location>
</feature>
<feature type="compositionally biased region" description="Polar residues" evidence="6">
    <location>
        <begin position="464"/>
        <end position="475"/>
    </location>
</feature>
<feature type="region of interest" description="Disordered" evidence="6">
    <location>
        <begin position="1797"/>
        <end position="1998"/>
    </location>
</feature>
<sequence>MNPPRPSRQDPALYQPSRNPPPAKPSAPGNVMMYNPNQYNAGYPPSNGSWGPPRQQPPLQQQQQQQAPLPTNQESWNWDENVNNFQNYTEASQTAAMVPKLQNAPPANPPTMYNVPDYSLTQQVPSYQPEHAVNNNQYDSQAPSSNQNWGWNEGEDWGWGNEFQQQNTQQPQLSQPPLPAGPVENPQPTNFPNMPPLPGNSGLETGFSTMSLSNQEREETQGEQQEQPAWSQPQHPTPTLPEESNAASWSRVPTWGSALDHESPYEPGPESSYPRELGERNTFADGASFTDPSQSLPPAPASLSNDQMYAPTGVVQPAPPEQQQPLYSGGRLMHPPPSTLNLGTELTRVSPTPQIGSNMEKTETGADLAAPLESETSPSISMNRINPGLSYGSMTEGFNKGPQGMPFTGAEFPGAPPVGGLPISTIDLSIGNRLPGSGSRSQSGTPSMERESERPDAEGGYENDQPTPLFSQPPTASYGAMAERKVAQESPVGSRPSSRLAGSTPSTETPIANPSPYHLPGDGNAFVRPKPVSSTGSFYPVATTSHVTAAPTPLATPAIARGSQEAVGSEFGPPISAVSLSRADNLATSSSMLPPSSQRMIPGSGSHPHSLPMVATPQPQQSQPLPQPRPPGTVTPVTEQRIVTGFAKNDPVPVPPVGPGAPLLATTPQGPPPLQPVEEVRTQSLSRSPPPPHRSETIGSENPRANPNSGITPTGGTAAGNGSVDRSDDRISNDRDRDRETKPHDRGSRVERERDRDDYDREGRNRYPDDDEDERFSTTYRERDRRYDNERDRERDHRDPRRYDDRDRAYNRQDYDDDRRSGYGPPDRDRARDSRRRDTRRCFRSEYYLTEAEMYERSGGRRSSLYEGDNDPAGEFNRSAYGFNTSSSFLHLSRDGRRRDNDRSRIDDRYYQSSRDVSARAGADVSERAHSERDYRHSVSSASAGRRRDPRDLYYQQDPRYYGYAARDAAYDPYRTGGYHHSAAAAAAAAAAYNQQMMNYNQQINHALKYNYALFEELRLKNPAAYSEWYRSNYAQRYTPTVVTGGTVTALGSIAASEADRASVHSGRSSVNEDHPSMLPNHSISQQLIRGSTTGLDQSHAYDYSLYQDEDNLPLTTQIRPTQDMTPHKFSCPHVIARFSPGGVLLRVLPNSPKDGVAAHIELHDLNALLGDLPAAQEMKFFPGPLVPGQTHKQQVAVFCQQKIRRATEDANQLVDRQSYILLWELLLLLLRQNGTIVGTDIAELLLKDHEILKEPIVQEVPESGTEVAMVAADRTLVSRQTEASVTKKFRELLLFGNKKEALEWAMTQGLWGHALFLASKMDQRTYSSVMIRFANGLALTDPLQTLYQLMSGRQPTAVTSCGDDKWGDWRPHLAMILSNSTSKSGSNSSELDKKSIVTLGDTLSARGFLLAAHFCYLVAQVEFGNYSNKASKLVLLSSSSSLSFDGFATNEAIQCTEVYEYARQLAAPEFTIPSFQSYKFLYATRLAEHGRPVEALQYCEAVGNVLVKYASTYSPSLIDQVYQLGSMLKYSDPQFLTENDGTSLGDPSWLTALEAAAKTAQADYSPTISGEKLTPEQQTTEPESLPPSTDYSSYQQQPNGPQYGEQQQNTQQQQQPQQQFYQPTNAQQPAYYDQQSGGQQQQQQQNYSEDSSVHQQQQQQANEQQSNPYSSMTGQDLNSYGSSQYNPSYSWQQPQQQQQQQPWSYGETSAANGAPQTDYWNPSSNNLKDSNRSVAVKSVRRQESRDSAHSDDEHEDQIDETVEKPVDPMATAKRVVFGGTYPIDRPLTLKFGAAGAASSRRQQMNLTLKTPRTFAIDEPIREDNSVESATSADEDAGPSSFTDPSYFNPSASSSLGPSADSKHTADDKQSGKQEGGQSNNSSKAAAAARAQQAGSGGSWLGGFFSKFKPKTQMKLPDDKNPTIVWDPKKNQWVDTGKDSEDEAATLAPPPKDASFQSLPPMPMTPAFSSPAPSSFTAAPAAANNNNNEGNRFGLNKGRIGRAGRNAYVNPSNIKISAVNSPSPLLDPFPASTPSLSAAPQQFFVPSPAMIDPSSAPVDFVSSPAQPDGPTTATQGQADSGERFLYNPTQLVPPAAVASGRPGLASRGRYPR</sequence>
<dbReference type="OrthoDB" id="8918678at2759"/>
<feature type="region of interest" description="Disordered" evidence="6">
    <location>
        <begin position="393"/>
        <end position="528"/>
    </location>
</feature>
<feature type="compositionally biased region" description="Polar residues" evidence="6">
    <location>
        <begin position="1840"/>
        <end position="1849"/>
    </location>
</feature>
<dbReference type="InterPro" id="IPR024298">
    <property type="entry name" value="Sec16_Sec23-bd"/>
</dbReference>
<dbReference type="GO" id="GO:0070971">
    <property type="term" value="C:endoplasmic reticulum exit site"/>
    <property type="evidence" value="ECO:0007669"/>
    <property type="project" value="TreeGrafter"/>
</dbReference>
<feature type="region of interest" description="Disordered" evidence="6">
    <location>
        <begin position="893"/>
        <end position="952"/>
    </location>
</feature>
<feature type="compositionally biased region" description="Polar residues" evidence="6">
    <location>
        <begin position="339"/>
        <end position="359"/>
    </location>
</feature>
<feature type="compositionally biased region" description="Polar residues" evidence="6">
    <location>
        <begin position="2063"/>
        <end position="2078"/>
    </location>
</feature>
<feature type="compositionally biased region" description="Polar residues" evidence="6">
    <location>
        <begin position="495"/>
        <end position="512"/>
    </location>
</feature>
<keyword evidence="5" id="KW-0931">ER-Golgi transport</keyword>
<dbReference type="CDD" id="cd09233">
    <property type="entry name" value="ACE1-Sec16-like"/>
    <property type="match status" value="1"/>
</dbReference>
<accession>A0A162SSN7</accession>
<dbReference type="GO" id="GO:0012507">
    <property type="term" value="C:ER to Golgi transport vesicle membrane"/>
    <property type="evidence" value="ECO:0007669"/>
    <property type="project" value="TreeGrafter"/>
</dbReference>
<evidence type="ECO:0000313" key="8">
    <source>
        <dbReference type="EMBL" id="KZS21594.1"/>
    </source>
</evidence>
<keyword evidence="9" id="KW-1185">Reference proteome</keyword>
<comment type="similarity">
    <text evidence="2">Belongs to the SEC16 family.</text>
</comment>
<comment type="subcellular location">
    <subcellularLocation>
        <location evidence="1">Endoplasmic reticulum</location>
    </subcellularLocation>
</comment>
<dbReference type="PANTHER" id="PTHR13402:SF6">
    <property type="entry name" value="SECRETORY 16, ISOFORM I"/>
    <property type="match status" value="1"/>
</dbReference>
<reference evidence="8 9" key="1">
    <citation type="submission" date="2016-03" db="EMBL/GenBank/DDBJ databases">
        <title>EvidentialGene: Evidence-directed Construction of Genes on Genomes.</title>
        <authorList>
            <person name="Gilbert D.G."/>
            <person name="Choi J.-H."/>
            <person name="Mockaitis K."/>
            <person name="Colbourne J."/>
            <person name="Pfrender M."/>
        </authorList>
    </citation>
    <scope>NUCLEOTIDE SEQUENCE [LARGE SCALE GENOMIC DNA]</scope>
    <source>
        <strain evidence="8 9">Xinb3</strain>
        <tissue evidence="8">Complete organism</tissue>
    </source>
</reference>
<feature type="compositionally biased region" description="Polar residues" evidence="6">
    <location>
        <begin position="587"/>
        <end position="599"/>
    </location>
</feature>
<feature type="region of interest" description="Disordered" evidence="6">
    <location>
        <begin position="1061"/>
        <end position="1081"/>
    </location>
</feature>
<feature type="compositionally biased region" description="Polar residues" evidence="6">
    <location>
        <begin position="71"/>
        <end position="95"/>
    </location>
</feature>
<feature type="compositionally biased region" description="Polar residues" evidence="6">
    <location>
        <begin position="1576"/>
        <end position="1600"/>
    </location>
</feature>
<dbReference type="Pfam" id="PF12931">
    <property type="entry name" value="TPR_Sec16"/>
    <property type="match status" value="1"/>
</dbReference>
<evidence type="ECO:0000256" key="4">
    <source>
        <dbReference type="ARBA" id="ARBA00022824"/>
    </source>
</evidence>